<dbReference type="Proteomes" id="UP000261620">
    <property type="component" value="Unplaced"/>
</dbReference>
<accession>A0A3Q3VXW0</accession>
<name>A0A3Q3VXW0_MOLML</name>
<dbReference type="GO" id="GO:0000724">
    <property type="term" value="P:double-strand break repair via homologous recombination"/>
    <property type="evidence" value="ECO:0007669"/>
    <property type="project" value="TreeGrafter"/>
</dbReference>
<evidence type="ECO:0000313" key="1">
    <source>
        <dbReference type="Ensembl" id="ENSMMOP00000008036.1"/>
    </source>
</evidence>
<evidence type="ECO:0008006" key="3">
    <source>
        <dbReference type="Google" id="ProtNLM"/>
    </source>
</evidence>
<keyword evidence="2" id="KW-1185">Reference proteome</keyword>
<dbReference type="PANTHER" id="PTHR28653:SF1">
    <property type="entry name" value="ATPASE SWSAP1"/>
    <property type="match status" value="1"/>
</dbReference>
<evidence type="ECO:0000313" key="2">
    <source>
        <dbReference type="Proteomes" id="UP000261620"/>
    </source>
</evidence>
<reference evidence="1" key="1">
    <citation type="submission" date="2025-08" db="UniProtKB">
        <authorList>
            <consortium name="Ensembl"/>
        </authorList>
    </citation>
    <scope>IDENTIFICATION</scope>
</reference>
<dbReference type="Ensembl" id="ENSMMOT00000008185.1">
    <property type="protein sequence ID" value="ENSMMOP00000008036.1"/>
    <property type="gene ID" value="ENSMMOG00000006237.1"/>
</dbReference>
<dbReference type="STRING" id="94237.ENSMMOP00000008036"/>
<dbReference type="OMA" id="FCYPRTL"/>
<dbReference type="GO" id="GO:0097196">
    <property type="term" value="C:Shu complex"/>
    <property type="evidence" value="ECO:0007669"/>
    <property type="project" value="TreeGrafter"/>
</dbReference>
<sequence>MGAGTDSSDGQIKFCYPRTVDELLQQVACLHESISMYPASPSLVIVDRIEGYLRGPGGSNSSGFHPGEQSCAAYLSALLCDTAIFLTEVLTQRCSSSAPCHLIASFLSEVDTGQTSGEAFATDPILCVLDRYFQVRFCEPHFGISQIPNSGHRFLNS</sequence>
<dbReference type="PANTHER" id="PTHR28653">
    <property type="match status" value="1"/>
</dbReference>
<dbReference type="AlphaFoldDB" id="A0A3Q3VXW0"/>
<dbReference type="GO" id="GO:0003697">
    <property type="term" value="F:single-stranded DNA binding"/>
    <property type="evidence" value="ECO:0007669"/>
    <property type="project" value="TreeGrafter"/>
</dbReference>
<reference evidence="1" key="2">
    <citation type="submission" date="2025-09" db="UniProtKB">
        <authorList>
            <consortium name="Ensembl"/>
        </authorList>
    </citation>
    <scope>IDENTIFICATION</scope>
</reference>
<organism evidence="1 2">
    <name type="scientific">Mola mola</name>
    <name type="common">Ocean sunfish</name>
    <name type="synonym">Tetraodon mola</name>
    <dbReference type="NCBI Taxonomy" id="94237"/>
    <lineage>
        <taxon>Eukaryota</taxon>
        <taxon>Metazoa</taxon>
        <taxon>Chordata</taxon>
        <taxon>Craniata</taxon>
        <taxon>Vertebrata</taxon>
        <taxon>Euteleostomi</taxon>
        <taxon>Actinopterygii</taxon>
        <taxon>Neopterygii</taxon>
        <taxon>Teleostei</taxon>
        <taxon>Neoteleostei</taxon>
        <taxon>Acanthomorphata</taxon>
        <taxon>Eupercaria</taxon>
        <taxon>Tetraodontiformes</taxon>
        <taxon>Molidae</taxon>
        <taxon>Mola</taxon>
    </lineage>
</organism>
<proteinExistence type="predicted"/>
<protein>
    <recommendedName>
        <fullName evidence="3">SWIM-type zinc finger 7 associated protein 1</fullName>
    </recommendedName>
</protein>